<dbReference type="PROSITE" id="PS51257">
    <property type="entry name" value="PROKAR_LIPOPROTEIN"/>
    <property type="match status" value="1"/>
</dbReference>
<feature type="compositionally biased region" description="Polar residues" evidence="1">
    <location>
        <begin position="37"/>
        <end position="47"/>
    </location>
</feature>
<evidence type="ECO:0008006" key="3">
    <source>
        <dbReference type="Google" id="ProtNLM"/>
    </source>
</evidence>
<protein>
    <recommendedName>
        <fullName evidence="3">Lipoprotein</fullName>
    </recommendedName>
</protein>
<evidence type="ECO:0000256" key="1">
    <source>
        <dbReference type="SAM" id="MobiDB-lite"/>
    </source>
</evidence>
<gene>
    <name evidence="2" type="ORF">MNBD_GAMMA02-1827</name>
</gene>
<accession>A0A3B0WB86</accession>
<proteinExistence type="predicted"/>
<dbReference type="EMBL" id="UOFA01000294">
    <property type="protein sequence ID" value="VAW46599.1"/>
    <property type="molecule type" value="Genomic_DNA"/>
</dbReference>
<reference evidence="2" key="1">
    <citation type="submission" date="2018-06" db="EMBL/GenBank/DDBJ databases">
        <authorList>
            <person name="Zhirakovskaya E."/>
        </authorList>
    </citation>
    <scope>NUCLEOTIDE SEQUENCE</scope>
</reference>
<name>A0A3B0WB86_9ZZZZ</name>
<organism evidence="2">
    <name type="scientific">hydrothermal vent metagenome</name>
    <dbReference type="NCBI Taxonomy" id="652676"/>
    <lineage>
        <taxon>unclassified sequences</taxon>
        <taxon>metagenomes</taxon>
        <taxon>ecological metagenomes</taxon>
    </lineage>
</organism>
<sequence length="74" mass="8457">MKFKIIVLMLFSTGLISCSEPQSGTDQVKSEEKNSTQEHILSDQQRMLQKAKETEEAMKKAQKKRRKAIEDQSG</sequence>
<dbReference type="AlphaFoldDB" id="A0A3B0WB86"/>
<feature type="region of interest" description="Disordered" evidence="1">
    <location>
        <begin position="19"/>
        <end position="74"/>
    </location>
</feature>
<evidence type="ECO:0000313" key="2">
    <source>
        <dbReference type="EMBL" id="VAW46599.1"/>
    </source>
</evidence>
<feature type="compositionally biased region" description="Basic and acidic residues" evidence="1">
    <location>
        <begin position="50"/>
        <end position="59"/>
    </location>
</feature>